<organism evidence="13 14">
    <name type="scientific">Phellinidium pouzarii</name>
    <dbReference type="NCBI Taxonomy" id="167371"/>
    <lineage>
        <taxon>Eukaryota</taxon>
        <taxon>Fungi</taxon>
        <taxon>Dikarya</taxon>
        <taxon>Basidiomycota</taxon>
        <taxon>Agaricomycotina</taxon>
        <taxon>Agaricomycetes</taxon>
        <taxon>Hymenochaetales</taxon>
        <taxon>Hymenochaetaceae</taxon>
        <taxon>Phellinidium</taxon>
    </lineage>
</organism>
<feature type="repeat" description="Solcar" evidence="9">
    <location>
        <begin position="224"/>
        <end position="341"/>
    </location>
</feature>
<evidence type="ECO:0000256" key="7">
    <source>
        <dbReference type="ARBA" id="ARBA00023128"/>
    </source>
</evidence>
<comment type="similarity">
    <text evidence="2 10">Belongs to the mitochondrial carrier (TC 2.A.29) family.</text>
</comment>
<evidence type="ECO:0000256" key="8">
    <source>
        <dbReference type="ARBA" id="ARBA00023136"/>
    </source>
</evidence>
<evidence type="ECO:0000256" key="9">
    <source>
        <dbReference type="PROSITE-ProRule" id="PRU00282"/>
    </source>
</evidence>
<dbReference type="AlphaFoldDB" id="A0A4S4L8V3"/>
<feature type="transmembrane region" description="Helical" evidence="12">
    <location>
        <begin position="18"/>
        <end position="38"/>
    </location>
</feature>
<keyword evidence="3 10" id="KW-0813">Transport</keyword>
<feature type="region of interest" description="Disordered" evidence="11">
    <location>
        <begin position="183"/>
        <end position="212"/>
    </location>
</feature>
<evidence type="ECO:0000256" key="3">
    <source>
        <dbReference type="ARBA" id="ARBA00022448"/>
    </source>
</evidence>
<dbReference type="Pfam" id="PF00153">
    <property type="entry name" value="Mito_carr"/>
    <property type="match status" value="3"/>
</dbReference>
<evidence type="ECO:0000256" key="4">
    <source>
        <dbReference type="ARBA" id="ARBA00022692"/>
    </source>
</evidence>
<dbReference type="Proteomes" id="UP000308199">
    <property type="component" value="Unassembled WGS sequence"/>
</dbReference>
<dbReference type="PANTHER" id="PTHR45624">
    <property type="entry name" value="MITOCHONDRIAL BASIC AMINO ACIDS TRANSPORTER-RELATED"/>
    <property type="match status" value="1"/>
</dbReference>
<dbReference type="EMBL" id="SGPK01000119">
    <property type="protein sequence ID" value="THH07964.1"/>
    <property type="molecule type" value="Genomic_DNA"/>
</dbReference>
<comment type="subcellular location">
    <subcellularLocation>
        <location evidence="1">Mitochondrion membrane</location>
        <topology evidence="1">Multi-pass membrane protein</topology>
    </subcellularLocation>
</comment>
<evidence type="ECO:0000256" key="6">
    <source>
        <dbReference type="ARBA" id="ARBA00022989"/>
    </source>
</evidence>
<evidence type="ECO:0000313" key="14">
    <source>
        <dbReference type="Proteomes" id="UP000308199"/>
    </source>
</evidence>
<feature type="repeat" description="Solcar" evidence="9">
    <location>
        <begin position="15"/>
        <end position="101"/>
    </location>
</feature>
<dbReference type="PROSITE" id="PS50920">
    <property type="entry name" value="SOLCAR"/>
    <property type="match status" value="2"/>
</dbReference>
<proteinExistence type="inferred from homology"/>
<evidence type="ECO:0000256" key="5">
    <source>
        <dbReference type="ARBA" id="ARBA00022737"/>
    </source>
</evidence>
<dbReference type="InterPro" id="IPR018108">
    <property type="entry name" value="MCP_transmembrane"/>
</dbReference>
<dbReference type="SUPFAM" id="SSF103506">
    <property type="entry name" value="Mitochondrial carrier"/>
    <property type="match status" value="1"/>
</dbReference>
<keyword evidence="4 9" id="KW-0812">Transmembrane</keyword>
<dbReference type="Gene3D" id="1.50.40.10">
    <property type="entry name" value="Mitochondrial carrier domain"/>
    <property type="match status" value="2"/>
</dbReference>
<comment type="caution">
    <text evidence="13">The sequence shown here is derived from an EMBL/GenBank/DDBJ whole genome shotgun (WGS) entry which is preliminary data.</text>
</comment>
<evidence type="ECO:0000256" key="1">
    <source>
        <dbReference type="ARBA" id="ARBA00004225"/>
    </source>
</evidence>
<dbReference type="InterPro" id="IPR023395">
    <property type="entry name" value="MCP_dom_sf"/>
</dbReference>
<gene>
    <name evidence="13" type="ORF">EW145_g3033</name>
</gene>
<keyword evidence="8 9" id="KW-0472">Membrane</keyword>
<name>A0A4S4L8V3_9AGAM</name>
<evidence type="ECO:0000313" key="13">
    <source>
        <dbReference type="EMBL" id="THH07964.1"/>
    </source>
</evidence>
<evidence type="ECO:0008006" key="15">
    <source>
        <dbReference type="Google" id="ProtNLM"/>
    </source>
</evidence>
<keyword evidence="6 12" id="KW-1133">Transmembrane helix</keyword>
<evidence type="ECO:0000256" key="12">
    <source>
        <dbReference type="SAM" id="Phobius"/>
    </source>
</evidence>
<dbReference type="GO" id="GO:0022857">
    <property type="term" value="F:transmembrane transporter activity"/>
    <property type="evidence" value="ECO:0007669"/>
    <property type="project" value="TreeGrafter"/>
</dbReference>
<keyword evidence="14" id="KW-1185">Reference proteome</keyword>
<dbReference type="GO" id="GO:0031966">
    <property type="term" value="C:mitochondrial membrane"/>
    <property type="evidence" value="ECO:0007669"/>
    <property type="project" value="UniProtKB-SubCell"/>
</dbReference>
<dbReference type="PANTHER" id="PTHR45624:SF10">
    <property type="entry name" value="SLC (SOLUTE CARRIER) HOMOLOG"/>
    <property type="match status" value="1"/>
</dbReference>
<dbReference type="OrthoDB" id="14252at2759"/>
<dbReference type="InterPro" id="IPR050567">
    <property type="entry name" value="Mitochondrial_Carrier"/>
</dbReference>
<accession>A0A4S4L8V3</accession>
<reference evidence="13 14" key="1">
    <citation type="submission" date="2019-02" db="EMBL/GenBank/DDBJ databases">
        <title>Genome sequencing of the rare red list fungi Phellinidium pouzarii.</title>
        <authorList>
            <person name="Buettner E."/>
            <person name="Kellner H."/>
        </authorList>
    </citation>
    <scope>NUCLEOTIDE SEQUENCE [LARGE SCALE GENOMIC DNA]</scope>
    <source>
        <strain evidence="13 14">DSM 108285</strain>
    </source>
</reference>
<sequence length="343" mass="37458">MGNVDNATTSKKKQIDPVVDFVAGTIAGIAGLAIAYPFDTVKVRFQSPETSVKYRSTFHAFSTIVREEKFKGLYKGIVSPMLSSAPLNGLVFSSYRFFMRVQLKSENDEPTITQIGVAGVGSGIVASRILLRADQRPALDIFRRNGIRGLYRGLTATALRDVGYGAYFATYEAACRYFSRPAPRDSSLGRPIDRATERPLGNPTTSPIDHSSLLSEVESERVKLSWPALLLSGAMAGISGWIARFAFDVVKTRVQSVDYCPSGPGQKSASYPSQDINITTAPTSSSTSTITHPYRNTLSTIVYSYRTEGVRFFFRGMAPTLMRAIPVNMATFGVFEGVVHLLS</sequence>
<keyword evidence="7" id="KW-0496">Mitochondrion</keyword>
<keyword evidence="5" id="KW-0677">Repeat</keyword>
<evidence type="ECO:0000256" key="11">
    <source>
        <dbReference type="SAM" id="MobiDB-lite"/>
    </source>
</evidence>
<protein>
    <recommendedName>
        <fullName evidence="15">Mitochondrial carrier</fullName>
    </recommendedName>
</protein>
<evidence type="ECO:0000256" key="10">
    <source>
        <dbReference type="RuleBase" id="RU000488"/>
    </source>
</evidence>
<evidence type="ECO:0000256" key="2">
    <source>
        <dbReference type="ARBA" id="ARBA00006375"/>
    </source>
</evidence>